<dbReference type="Pfam" id="PF13671">
    <property type="entry name" value="AAA_33"/>
    <property type="match status" value="1"/>
</dbReference>
<comment type="caution">
    <text evidence="1">The sequence shown here is derived from an EMBL/GenBank/DDBJ whole genome shotgun (WGS) entry which is preliminary data.</text>
</comment>
<dbReference type="Gene3D" id="3.40.50.300">
    <property type="entry name" value="P-loop containing nucleotide triphosphate hydrolases"/>
    <property type="match status" value="1"/>
</dbReference>
<name>A0A420ED95_9ALTE</name>
<evidence type="ECO:0000313" key="2">
    <source>
        <dbReference type="Proteomes" id="UP000286482"/>
    </source>
</evidence>
<dbReference type="RefSeq" id="WP_120354724.1">
    <property type="nucleotide sequence ID" value="NZ_RAQO01000005.1"/>
</dbReference>
<dbReference type="InterPro" id="IPR027417">
    <property type="entry name" value="P-loop_NTPase"/>
</dbReference>
<accession>A0A420ED95</accession>
<evidence type="ECO:0000313" key="1">
    <source>
        <dbReference type="EMBL" id="RKF18645.1"/>
    </source>
</evidence>
<organism evidence="1 2">
    <name type="scientific">Alginatibacterium sediminis</name>
    <dbReference type="NCBI Taxonomy" id="2164068"/>
    <lineage>
        <taxon>Bacteria</taxon>
        <taxon>Pseudomonadati</taxon>
        <taxon>Pseudomonadota</taxon>
        <taxon>Gammaproteobacteria</taxon>
        <taxon>Alteromonadales</taxon>
        <taxon>Alteromonadaceae</taxon>
        <taxon>Alginatibacterium</taxon>
    </lineage>
</organism>
<dbReference type="GO" id="GO:0005524">
    <property type="term" value="F:ATP binding"/>
    <property type="evidence" value="ECO:0007669"/>
    <property type="project" value="UniProtKB-KW"/>
</dbReference>
<gene>
    <name evidence="1" type="ORF">DBZ36_09570</name>
</gene>
<proteinExistence type="predicted"/>
<dbReference type="SUPFAM" id="SSF52540">
    <property type="entry name" value="P-loop containing nucleoside triphosphate hydrolases"/>
    <property type="match status" value="1"/>
</dbReference>
<dbReference type="Proteomes" id="UP000286482">
    <property type="component" value="Unassembled WGS sequence"/>
</dbReference>
<dbReference type="AlphaFoldDB" id="A0A420ED95"/>
<keyword evidence="2" id="KW-1185">Reference proteome</keyword>
<sequence>MSVKVYAICGFIGSGKTTLANQIAEHQRAYRFSIDEWMIPLFGEHMPREQFDSRLACLSTLFDNAALDLLKLGVSVIFDYGFWAFRDRERLRSWAKQHQLDLEIVYLDVSFERCCQQAKARNQLNSDLSYQMSDEMLAMFWHQFEVPKSTEHLVSVISSKE</sequence>
<reference evidence="1 2" key="1">
    <citation type="submission" date="2018-09" db="EMBL/GenBank/DDBJ databases">
        <authorList>
            <person name="Wang Z."/>
        </authorList>
    </citation>
    <scope>NUCLEOTIDE SEQUENCE [LARGE SCALE GENOMIC DNA]</scope>
    <source>
        <strain evidence="1 2">ALS 81</strain>
    </source>
</reference>
<protein>
    <submittedName>
        <fullName evidence="1">ATP-binding protein</fullName>
    </submittedName>
</protein>
<keyword evidence="1" id="KW-0067">ATP-binding</keyword>
<dbReference type="EMBL" id="RAQO01000005">
    <property type="protein sequence ID" value="RKF18645.1"/>
    <property type="molecule type" value="Genomic_DNA"/>
</dbReference>
<keyword evidence="1" id="KW-0547">Nucleotide-binding</keyword>
<dbReference type="OrthoDB" id="531205at2"/>